<feature type="compositionally biased region" description="Polar residues" evidence="1">
    <location>
        <begin position="124"/>
        <end position="137"/>
    </location>
</feature>
<name>A0AAD6X9Z1_9AGAR</name>
<feature type="region of interest" description="Disordered" evidence="1">
    <location>
        <begin position="119"/>
        <end position="334"/>
    </location>
</feature>
<sequence length="334" mass="36283">MSNGRNGPYINAAEVSKVQGNVHRTRSPSTATFIMPSFGAAFESHPSQPSVPAHHHGRRTSLLGSPNATVLATEYHEIGGDYRRDESRTEATFDYSQATNTQVPTNYYATAAYESAGGGVHNDPYSQPSSTFRQPRAQNHDYPPAYNYGGTANYNHHPAQPAYGGNNYPAPPQTYGGHNAHPSPQPAYGGNHHSAPPQSYGNNNPYPPAHPGYGNFPPQHNQPGYAPPHFPQNGNDVYVAPMHNAPANHHGNPMSPAPHSPPASVSRSKSDMPYPGTSDRRGSKHAPARTQTQDPKIKKKLRAKDGRSKKHQGEVDEGSDEEYPPRISHRSQTL</sequence>
<keyword evidence="3" id="KW-1185">Reference proteome</keyword>
<evidence type="ECO:0000256" key="1">
    <source>
        <dbReference type="SAM" id="MobiDB-lite"/>
    </source>
</evidence>
<accession>A0AAD6X9Z1</accession>
<gene>
    <name evidence="2" type="ORF">C8F04DRAFT_228587</name>
</gene>
<proteinExistence type="predicted"/>
<evidence type="ECO:0000313" key="3">
    <source>
        <dbReference type="Proteomes" id="UP001218188"/>
    </source>
</evidence>
<dbReference type="EMBL" id="JARJCM010000020">
    <property type="protein sequence ID" value="KAJ7040820.1"/>
    <property type="molecule type" value="Genomic_DNA"/>
</dbReference>
<dbReference type="Proteomes" id="UP001218188">
    <property type="component" value="Unassembled WGS sequence"/>
</dbReference>
<reference evidence="2" key="1">
    <citation type="submission" date="2023-03" db="EMBL/GenBank/DDBJ databases">
        <title>Massive genome expansion in bonnet fungi (Mycena s.s.) driven by repeated elements and novel gene families across ecological guilds.</title>
        <authorList>
            <consortium name="Lawrence Berkeley National Laboratory"/>
            <person name="Harder C.B."/>
            <person name="Miyauchi S."/>
            <person name="Viragh M."/>
            <person name="Kuo A."/>
            <person name="Thoen E."/>
            <person name="Andreopoulos B."/>
            <person name="Lu D."/>
            <person name="Skrede I."/>
            <person name="Drula E."/>
            <person name="Henrissat B."/>
            <person name="Morin E."/>
            <person name="Kohler A."/>
            <person name="Barry K."/>
            <person name="LaButti K."/>
            <person name="Morin E."/>
            <person name="Salamov A."/>
            <person name="Lipzen A."/>
            <person name="Mereny Z."/>
            <person name="Hegedus B."/>
            <person name="Baldrian P."/>
            <person name="Stursova M."/>
            <person name="Weitz H."/>
            <person name="Taylor A."/>
            <person name="Grigoriev I.V."/>
            <person name="Nagy L.G."/>
            <person name="Martin F."/>
            <person name="Kauserud H."/>
        </authorList>
    </citation>
    <scope>NUCLEOTIDE SEQUENCE</scope>
    <source>
        <strain evidence="2">CBHHK200</strain>
    </source>
</reference>
<evidence type="ECO:0000313" key="2">
    <source>
        <dbReference type="EMBL" id="KAJ7040820.1"/>
    </source>
</evidence>
<feature type="region of interest" description="Disordered" evidence="1">
    <location>
        <begin position="44"/>
        <end position="63"/>
    </location>
</feature>
<comment type="caution">
    <text evidence="2">The sequence shown here is derived from an EMBL/GenBank/DDBJ whole genome shotgun (WGS) entry which is preliminary data.</text>
</comment>
<dbReference type="AlphaFoldDB" id="A0AAD6X9Z1"/>
<feature type="compositionally biased region" description="Basic and acidic residues" evidence="1">
    <location>
        <begin position="303"/>
        <end position="314"/>
    </location>
</feature>
<organism evidence="2 3">
    <name type="scientific">Mycena alexandri</name>
    <dbReference type="NCBI Taxonomy" id="1745969"/>
    <lineage>
        <taxon>Eukaryota</taxon>
        <taxon>Fungi</taxon>
        <taxon>Dikarya</taxon>
        <taxon>Basidiomycota</taxon>
        <taxon>Agaricomycotina</taxon>
        <taxon>Agaricomycetes</taxon>
        <taxon>Agaricomycetidae</taxon>
        <taxon>Agaricales</taxon>
        <taxon>Marasmiineae</taxon>
        <taxon>Mycenaceae</taxon>
        <taxon>Mycena</taxon>
    </lineage>
</organism>
<protein>
    <submittedName>
        <fullName evidence="2">Uncharacterized protein</fullName>
    </submittedName>
</protein>